<evidence type="ECO:0000313" key="2">
    <source>
        <dbReference type="Proteomes" id="UP000266568"/>
    </source>
</evidence>
<sequence length="43" mass="4354">MHIIAFRRILSLVGAVAATLCLTLASAPPVLPGVPSAVVRSNA</sequence>
<accession>A0A397P4S5</accession>
<dbReference type="RefSeq" id="WP_281271771.1">
    <property type="nucleotide sequence ID" value="NZ_QXDC01000003.1"/>
</dbReference>
<dbReference type="Proteomes" id="UP000266568">
    <property type="component" value="Unassembled WGS sequence"/>
</dbReference>
<reference evidence="1 2" key="1">
    <citation type="submission" date="2018-08" db="EMBL/GenBank/DDBJ databases">
        <title>Genomic Encyclopedia of Type Strains, Phase IV (KMG-IV): sequencing the most valuable type-strain genomes for metagenomic binning, comparative biology and taxonomic classification.</title>
        <authorList>
            <person name="Goeker M."/>
        </authorList>
    </citation>
    <scope>NUCLEOTIDE SEQUENCE [LARGE SCALE GENOMIC DNA]</scope>
    <source>
        <strain evidence="1 2">DSM 25527</strain>
    </source>
</reference>
<name>A0A397P4S5_9SPHN</name>
<evidence type="ECO:0000313" key="1">
    <source>
        <dbReference type="EMBL" id="RIA44540.1"/>
    </source>
</evidence>
<comment type="caution">
    <text evidence="1">The sequence shown here is derived from an EMBL/GenBank/DDBJ whole genome shotgun (WGS) entry which is preliminary data.</text>
</comment>
<organism evidence="1 2">
    <name type="scientific">Hephaestia caeni</name>
    <dbReference type="NCBI Taxonomy" id="645617"/>
    <lineage>
        <taxon>Bacteria</taxon>
        <taxon>Pseudomonadati</taxon>
        <taxon>Pseudomonadota</taxon>
        <taxon>Alphaproteobacteria</taxon>
        <taxon>Sphingomonadales</taxon>
        <taxon>Sphingomonadaceae</taxon>
        <taxon>Hephaestia</taxon>
    </lineage>
</organism>
<keyword evidence="2" id="KW-1185">Reference proteome</keyword>
<proteinExistence type="predicted"/>
<dbReference type="EMBL" id="QXDC01000003">
    <property type="protein sequence ID" value="RIA44540.1"/>
    <property type="molecule type" value="Genomic_DNA"/>
</dbReference>
<protein>
    <submittedName>
        <fullName evidence="1">Uncharacterized protein</fullName>
    </submittedName>
</protein>
<gene>
    <name evidence="1" type="ORF">DFR49_2785</name>
</gene>
<dbReference type="AlphaFoldDB" id="A0A397P4S5"/>